<dbReference type="Proteomes" id="UP000007564">
    <property type="component" value="Chromosome"/>
</dbReference>
<dbReference type="PRINTS" id="PR01210">
    <property type="entry name" value="GGTRANSPTASE"/>
</dbReference>
<dbReference type="Pfam" id="PF01019">
    <property type="entry name" value="G_glu_transpept"/>
    <property type="match status" value="1"/>
</dbReference>
<dbReference type="Gene3D" id="1.10.246.130">
    <property type="match status" value="1"/>
</dbReference>
<dbReference type="InterPro" id="IPR052896">
    <property type="entry name" value="GGT-like_enzyme"/>
</dbReference>
<dbReference type="OrthoDB" id="5297205at2"/>
<dbReference type="SUPFAM" id="SSF56235">
    <property type="entry name" value="N-terminal nucleophile aminohydrolases (Ntn hydrolases)"/>
    <property type="match status" value="1"/>
</dbReference>
<dbReference type="InterPro" id="IPR043137">
    <property type="entry name" value="GGT_ssub_C"/>
</dbReference>
<dbReference type="PANTHER" id="PTHR43881">
    <property type="entry name" value="GAMMA-GLUTAMYLTRANSPEPTIDASE (AFU_ORTHOLOGUE AFUA_4G13580)"/>
    <property type="match status" value="1"/>
</dbReference>
<dbReference type="Gene3D" id="3.60.20.40">
    <property type="match status" value="1"/>
</dbReference>
<gene>
    <name evidence="2" type="ORF">BN112_4439</name>
</gene>
<sequence length="585" mass="63323">MSVDAFATGQSATSTYTAHRPVIAANRHAVSSGHYLASHAAFQILESGGNAVDAGVAAGLVLGVVHSDQVNIAGVAPMMIYLAAEDRVITIDGLGSWPAAASCERFEREFGGVVPEGLLRTVIPAAPGAWITALQRYGTRSFAEVAQYAIRFAREGFIMYPFLADRLQEAEAKYRRWPSNAAIYLPGGRPPRVGERFVQSDLAASLQYMADQETATAGSRVRKLQAARDAFYQGDIASKIVAFHQENGGLLTAADLAGYAPTIEAPLSTRYGDMDVYACNFWCQGPALLQALNILKSFDLKEMGHNSTRYIHHVAEALKLTFADREHYYADPRFIDVPAQTLLSDAYARQRAQLVRADRAWPEMPPCGEIAGYETLRAIHGNISREIDPPLDTSYVCVVDRYGNAFSATPSDVSSDTIVIPGTGLCPSSRGSQSRADASHPASLAPGKRPRLTPNPAMAIQRGKRILPLGSPGGDSQVQAMLQVLLNITLFGMDPQTAIEAPRFISYSHPDSFAPHAYYPGRLSVEGRIPAQTEQTLAALGHDMQRWPDWLWRAGGVCAIDADLEQGIYQAGADPRRAAAYALGW</sequence>
<proteinExistence type="predicted"/>
<dbReference type="HOGENOM" id="CLU_014813_3_2_4"/>
<evidence type="ECO:0000256" key="1">
    <source>
        <dbReference type="SAM" id="MobiDB-lite"/>
    </source>
</evidence>
<accession>A0A0C6PCI7</accession>
<protein>
    <submittedName>
        <fullName evidence="2">Putative gamma-glutamyltranspeptidase</fullName>
    </submittedName>
</protein>
<dbReference type="InterPro" id="IPR043138">
    <property type="entry name" value="GGT_lsub"/>
</dbReference>
<dbReference type="EMBL" id="HE965806">
    <property type="protein sequence ID" value="CCJ56353.1"/>
    <property type="molecule type" value="Genomic_DNA"/>
</dbReference>
<dbReference type="RefSeq" id="WP_010927003.1">
    <property type="nucleotide sequence ID" value="NC_019382.1"/>
</dbReference>
<name>A0A0C6PCI7_BORBO</name>
<reference evidence="2 3" key="1">
    <citation type="journal article" date="2012" name="BMC Genomics">
        <title>Comparative genomics of the classical Bordetella subspecies: the evolution and exchange of virulence-associated diversity amongst closely related pathogens.</title>
        <authorList>
            <person name="Park J."/>
            <person name="Zhang Y."/>
            <person name="Buboltz A.M."/>
            <person name="Zhang X."/>
            <person name="Schuster S.C."/>
            <person name="Ahuja U."/>
            <person name="Liu M."/>
            <person name="Miller J.F."/>
            <person name="Sebaihia M."/>
            <person name="Bentley S.D."/>
            <person name="Parkhill J."/>
            <person name="Harvill E.T."/>
        </authorList>
    </citation>
    <scope>NUCLEOTIDE SEQUENCE [LARGE SCALE GENOMIC DNA]</scope>
    <source>
        <strain evidence="2 3">253</strain>
    </source>
</reference>
<evidence type="ECO:0000313" key="3">
    <source>
        <dbReference type="Proteomes" id="UP000007564"/>
    </source>
</evidence>
<dbReference type="PANTHER" id="PTHR43881:SF1">
    <property type="entry name" value="GAMMA-GLUTAMYLTRANSPEPTIDASE (AFU_ORTHOLOGUE AFUA_4G13580)"/>
    <property type="match status" value="1"/>
</dbReference>
<feature type="region of interest" description="Disordered" evidence="1">
    <location>
        <begin position="425"/>
        <end position="454"/>
    </location>
</feature>
<dbReference type="AlphaFoldDB" id="A0A0C6PCI7"/>
<dbReference type="InterPro" id="IPR029055">
    <property type="entry name" value="Ntn_hydrolases_N"/>
</dbReference>
<evidence type="ECO:0000313" key="2">
    <source>
        <dbReference type="EMBL" id="CCJ56353.1"/>
    </source>
</evidence>
<dbReference type="KEGG" id="bbh:BN112_4439"/>
<organism evidence="2 3">
    <name type="scientific">Bordetella bronchiseptica 253</name>
    <dbReference type="NCBI Taxonomy" id="568707"/>
    <lineage>
        <taxon>Bacteria</taxon>
        <taxon>Pseudomonadati</taxon>
        <taxon>Pseudomonadota</taxon>
        <taxon>Betaproteobacteria</taxon>
        <taxon>Burkholderiales</taxon>
        <taxon>Alcaligenaceae</taxon>
        <taxon>Bordetella</taxon>
    </lineage>
</organism>